<protein>
    <submittedName>
        <fullName evidence="4">TPM domain-containing protein</fullName>
    </submittedName>
</protein>
<accession>A0ABT2T3E9</accession>
<dbReference type="EMBL" id="JAOQKJ010000007">
    <property type="protein sequence ID" value="MCU6744783.1"/>
    <property type="molecule type" value="Genomic_DNA"/>
</dbReference>
<keyword evidence="2" id="KW-0472">Membrane</keyword>
<comment type="caution">
    <text evidence="4">The sequence shown here is derived from an EMBL/GenBank/DDBJ whole genome shotgun (WGS) entry which is preliminary data.</text>
</comment>
<dbReference type="RefSeq" id="WP_262574894.1">
    <property type="nucleotide sequence ID" value="NZ_JAOQKJ010000007.1"/>
</dbReference>
<dbReference type="Gene3D" id="3.10.310.50">
    <property type="match status" value="1"/>
</dbReference>
<sequence length="279" mass="29919">MKYLICYIENITKHVSQKLLKAVTMAVLLSLLAAGLLPAGTVSAEESASFSWYNPETGYDILIEDDAALLTTEEKNLLADTMERVSYYGNVAFKSIDYNPQSTSSYARSYFHETFGSGVVNGTLFLIDMDNRELYIFSDGDVYRTVTTSYANVITDNIYTYASDGDYFTCADNAFDQIASLLEGQKIAMPMKYISNALLALLLSALLNYFLVSFLSRSRKCSDEELLSAGQASFAFRNAAAKKTTTTKVYNPSSSGSGGGSSGGGGGGGSSGGGGGHSF</sequence>
<feature type="region of interest" description="Disordered" evidence="1">
    <location>
        <begin position="247"/>
        <end position="279"/>
    </location>
</feature>
<name>A0ABT2T3E9_9FIRM</name>
<feature type="compositionally biased region" description="Gly residues" evidence="1">
    <location>
        <begin position="256"/>
        <end position="279"/>
    </location>
</feature>
<dbReference type="Pfam" id="PF04536">
    <property type="entry name" value="TPM_phosphatase"/>
    <property type="match status" value="1"/>
</dbReference>
<evidence type="ECO:0000259" key="3">
    <source>
        <dbReference type="Pfam" id="PF04536"/>
    </source>
</evidence>
<feature type="transmembrane region" description="Helical" evidence="2">
    <location>
        <begin position="193"/>
        <end position="212"/>
    </location>
</feature>
<keyword evidence="2" id="KW-0812">Transmembrane</keyword>
<reference evidence="4 5" key="1">
    <citation type="journal article" date="2021" name="ISME Commun">
        <title>Automated analysis of genomic sequences facilitates high-throughput and comprehensive description of bacteria.</title>
        <authorList>
            <person name="Hitch T.C.A."/>
        </authorList>
    </citation>
    <scope>NUCLEOTIDE SEQUENCE [LARGE SCALE GENOMIC DNA]</scope>
    <source>
        <strain evidence="4 5">Sanger_18</strain>
    </source>
</reference>
<evidence type="ECO:0000256" key="1">
    <source>
        <dbReference type="SAM" id="MobiDB-lite"/>
    </source>
</evidence>
<keyword evidence="5" id="KW-1185">Reference proteome</keyword>
<feature type="domain" description="TPM" evidence="3">
    <location>
        <begin position="64"/>
        <end position="179"/>
    </location>
</feature>
<dbReference type="Proteomes" id="UP001652432">
    <property type="component" value="Unassembled WGS sequence"/>
</dbReference>
<evidence type="ECO:0000256" key="2">
    <source>
        <dbReference type="SAM" id="Phobius"/>
    </source>
</evidence>
<evidence type="ECO:0000313" key="4">
    <source>
        <dbReference type="EMBL" id="MCU6744783.1"/>
    </source>
</evidence>
<proteinExistence type="predicted"/>
<organism evidence="4 5">
    <name type="scientific">Suilimivivens aceti</name>
    <dbReference type="NCBI Taxonomy" id="2981774"/>
    <lineage>
        <taxon>Bacteria</taxon>
        <taxon>Bacillati</taxon>
        <taxon>Bacillota</taxon>
        <taxon>Clostridia</taxon>
        <taxon>Lachnospirales</taxon>
        <taxon>Lachnospiraceae</taxon>
        <taxon>Suilimivivens</taxon>
    </lineage>
</organism>
<gene>
    <name evidence="4" type="ORF">OCV77_09770</name>
</gene>
<evidence type="ECO:0000313" key="5">
    <source>
        <dbReference type="Proteomes" id="UP001652432"/>
    </source>
</evidence>
<dbReference type="InterPro" id="IPR007621">
    <property type="entry name" value="TPM_dom"/>
</dbReference>
<keyword evidence="2" id="KW-1133">Transmembrane helix</keyword>